<evidence type="ECO:0000313" key="4">
    <source>
        <dbReference type="Proteomes" id="UP000245119"/>
    </source>
</evidence>
<feature type="domain" description="Fibrinogen C-terminal" evidence="2">
    <location>
        <begin position="149"/>
        <end position="328"/>
    </location>
</feature>
<evidence type="ECO:0000259" key="2">
    <source>
        <dbReference type="PROSITE" id="PS51406"/>
    </source>
</evidence>
<keyword evidence="1" id="KW-0732">Signal</keyword>
<dbReference type="PANTHER" id="PTHR19143">
    <property type="entry name" value="FIBRINOGEN/TENASCIN/ANGIOPOEITIN"/>
    <property type="match status" value="1"/>
</dbReference>
<dbReference type="OrthoDB" id="6039104at2759"/>
<dbReference type="InterPro" id="IPR036056">
    <property type="entry name" value="Fibrinogen-like_C"/>
</dbReference>
<organism evidence="3 4">
    <name type="scientific">Pomacea canaliculata</name>
    <name type="common">Golden apple snail</name>
    <dbReference type="NCBI Taxonomy" id="400727"/>
    <lineage>
        <taxon>Eukaryota</taxon>
        <taxon>Metazoa</taxon>
        <taxon>Spiralia</taxon>
        <taxon>Lophotrochozoa</taxon>
        <taxon>Mollusca</taxon>
        <taxon>Gastropoda</taxon>
        <taxon>Caenogastropoda</taxon>
        <taxon>Architaenioglossa</taxon>
        <taxon>Ampullarioidea</taxon>
        <taxon>Ampullariidae</taxon>
        <taxon>Pomacea</taxon>
    </lineage>
</organism>
<gene>
    <name evidence="3" type="ORF">C0Q70_17791</name>
</gene>
<protein>
    <recommendedName>
        <fullName evidence="2">Fibrinogen C-terminal domain-containing protein</fullName>
    </recommendedName>
</protein>
<reference evidence="3 4" key="1">
    <citation type="submission" date="2018-04" db="EMBL/GenBank/DDBJ databases">
        <title>The genome of golden apple snail Pomacea canaliculata provides insight into stress tolerance and invasive adaptation.</title>
        <authorList>
            <person name="Liu C."/>
            <person name="Liu B."/>
            <person name="Ren Y."/>
            <person name="Zhang Y."/>
            <person name="Wang H."/>
            <person name="Li S."/>
            <person name="Jiang F."/>
            <person name="Yin L."/>
            <person name="Zhang G."/>
            <person name="Qian W."/>
            <person name="Fan W."/>
        </authorList>
    </citation>
    <scope>NUCLEOTIDE SEQUENCE [LARGE SCALE GENOMIC DNA]</scope>
    <source>
        <strain evidence="3">SZHN2017</strain>
        <tissue evidence="3">Muscle</tissue>
    </source>
</reference>
<feature type="signal peptide" evidence="1">
    <location>
        <begin position="1"/>
        <end position="17"/>
    </location>
</feature>
<dbReference type="AlphaFoldDB" id="A0A2T7NLE3"/>
<dbReference type="EMBL" id="PZQS01000011">
    <property type="protein sequence ID" value="PVD21988.1"/>
    <property type="molecule type" value="Genomic_DNA"/>
</dbReference>
<dbReference type="InterPro" id="IPR014716">
    <property type="entry name" value="Fibrinogen_a/b/g_C_1"/>
</dbReference>
<feature type="chain" id="PRO_5015595355" description="Fibrinogen C-terminal domain-containing protein" evidence="1">
    <location>
        <begin position="18"/>
        <end position="362"/>
    </location>
</feature>
<dbReference type="SUPFAM" id="SSF56496">
    <property type="entry name" value="Fibrinogen C-terminal domain-like"/>
    <property type="match status" value="1"/>
</dbReference>
<dbReference type="InterPro" id="IPR050373">
    <property type="entry name" value="Fibrinogen_C-term_domain"/>
</dbReference>
<comment type="caution">
    <text evidence="3">The sequence shown here is derived from an EMBL/GenBank/DDBJ whole genome shotgun (WGS) entry which is preliminary data.</text>
</comment>
<evidence type="ECO:0000313" key="3">
    <source>
        <dbReference type="EMBL" id="PVD21988.1"/>
    </source>
</evidence>
<dbReference type="Gene3D" id="3.90.215.10">
    <property type="entry name" value="Gamma Fibrinogen, chain A, domain 1"/>
    <property type="match status" value="1"/>
</dbReference>
<accession>A0A2T7NLE3</accession>
<evidence type="ECO:0000256" key="1">
    <source>
        <dbReference type="SAM" id="SignalP"/>
    </source>
</evidence>
<proteinExistence type="predicted"/>
<dbReference type="Pfam" id="PF00147">
    <property type="entry name" value="Fibrinogen_C"/>
    <property type="match status" value="1"/>
</dbReference>
<name>A0A2T7NLE3_POMCA</name>
<dbReference type="SMART" id="SM00186">
    <property type="entry name" value="FBG"/>
    <property type="match status" value="1"/>
</dbReference>
<sequence>MTALFLLTPVFLRLTLSSELSASTSRYIRRPDDDLYVGPVLNTVVARSTLTCAAMCSRNDRCHVINVCPCDGFPRQVECSLHDEESFEVSNFLKDVALQNCFLWEKLQSEEISEVTVTPTVDTTEELQCENGGTLVGGRCQCRRQYGGTTCQRLIRDCTEPYDNGYRTSRSVPLLIQPAGAITPFWILCLLNNGGFNYILIRNGIMSSNVSWATAKTGIGDTTMTDSSNFFIGLENLHNLLSQADYFATVYCHFDSNPSEGWLTYESFVVGPESSSYALSYESVNSAQTEFLDNVFNDSALLFSTFDHDPNSCKKGYPGWFGSDCAESPPFADSVVWPVNGEPKNVDYLFIQVFRSSNFNVN</sequence>
<dbReference type="Proteomes" id="UP000245119">
    <property type="component" value="Linkage Group LG11"/>
</dbReference>
<dbReference type="PROSITE" id="PS51406">
    <property type="entry name" value="FIBRINOGEN_C_2"/>
    <property type="match status" value="1"/>
</dbReference>
<keyword evidence="4" id="KW-1185">Reference proteome</keyword>
<dbReference type="InterPro" id="IPR002181">
    <property type="entry name" value="Fibrinogen_a/b/g_C_dom"/>
</dbReference>
<dbReference type="GO" id="GO:0005615">
    <property type="term" value="C:extracellular space"/>
    <property type="evidence" value="ECO:0007669"/>
    <property type="project" value="TreeGrafter"/>
</dbReference>